<protein>
    <submittedName>
        <fullName evidence="2">Uncharacterized protein</fullName>
    </submittedName>
</protein>
<evidence type="ECO:0000256" key="1">
    <source>
        <dbReference type="SAM" id="MobiDB-lite"/>
    </source>
</evidence>
<dbReference type="Proteomes" id="UP000612055">
    <property type="component" value="Unassembled WGS sequence"/>
</dbReference>
<evidence type="ECO:0000313" key="3">
    <source>
        <dbReference type="Proteomes" id="UP000612055"/>
    </source>
</evidence>
<reference evidence="2" key="1">
    <citation type="journal article" date="2020" name="bioRxiv">
        <title>Comparative genomics of Chlamydomonas.</title>
        <authorList>
            <person name="Craig R.J."/>
            <person name="Hasan A.R."/>
            <person name="Ness R.W."/>
            <person name="Keightley P.D."/>
        </authorList>
    </citation>
    <scope>NUCLEOTIDE SEQUENCE</scope>
    <source>
        <strain evidence="2">CCAP 11/70</strain>
    </source>
</reference>
<feature type="compositionally biased region" description="Basic residues" evidence="1">
    <location>
        <begin position="1"/>
        <end position="14"/>
    </location>
</feature>
<accession>A0A836BVE1</accession>
<proteinExistence type="predicted"/>
<keyword evidence="3" id="KW-1185">Reference proteome</keyword>
<sequence>MLGKLRRTFSGKRRPSQDTSEPGGLDSEEAGTTAQPVVVRPKAKPPVAASPEGSILGSAAAATALASSSISRDDAPTGTYRRSSEAGPAGPVTGRRNSADSAPFEPSRGVFAPHPPAAAAASPSRPAWNMGEDAAPARPAPRPSYGAGSPPLAPSPIKSSGFLASLSSLNHREKERDGGGILGQQSKSVGGGETHKAEKDKEKDKDRDDHHHHGGAGKKLASLFRSASKRHSKAEKGSAAAGTSEGEVVDGGKPARPADGEDDVVTFAGAFQGGEDDSEEEGVGMGRSSAPARRRAGAADGDSSEPVLIEPSGAGGGRSLMATAPSFGRR</sequence>
<dbReference type="EMBL" id="JAEHOE010000078">
    <property type="protein sequence ID" value="KAG2488953.1"/>
    <property type="molecule type" value="Genomic_DNA"/>
</dbReference>
<name>A0A836BVE1_9CHLO</name>
<comment type="caution">
    <text evidence="2">The sequence shown here is derived from an EMBL/GenBank/DDBJ whole genome shotgun (WGS) entry which is preliminary data.</text>
</comment>
<dbReference type="AlphaFoldDB" id="A0A836BVE1"/>
<evidence type="ECO:0000313" key="2">
    <source>
        <dbReference type="EMBL" id="KAG2488953.1"/>
    </source>
</evidence>
<feature type="compositionally biased region" description="Low complexity" evidence="1">
    <location>
        <begin position="117"/>
        <end position="127"/>
    </location>
</feature>
<feature type="compositionally biased region" description="Basic and acidic residues" evidence="1">
    <location>
        <begin position="193"/>
        <end position="211"/>
    </location>
</feature>
<gene>
    <name evidence="2" type="ORF">HYH03_012572</name>
</gene>
<feature type="compositionally biased region" description="Low complexity" evidence="1">
    <location>
        <begin position="34"/>
        <end position="70"/>
    </location>
</feature>
<organism evidence="2 3">
    <name type="scientific">Edaphochlamys debaryana</name>
    <dbReference type="NCBI Taxonomy" id="47281"/>
    <lineage>
        <taxon>Eukaryota</taxon>
        <taxon>Viridiplantae</taxon>
        <taxon>Chlorophyta</taxon>
        <taxon>core chlorophytes</taxon>
        <taxon>Chlorophyceae</taxon>
        <taxon>CS clade</taxon>
        <taxon>Chlamydomonadales</taxon>
        <taxon>Chlamydomonadales incertae sedis</taxon>
        <taxon>Edaphochlamys</taxon>
    </lineage>
</organism>
<feature type="region of interest" description="Disordered" evidence="1">
    <location>
        <begin position="1"/>
        <end position="330"/>
    </location>
</feature>